<dbReference type="Gene3D" id="3.90.1100.10">
    <property type="match status" value="1"/>
</dbReference>
<dbReference type="InterPro" id="IPR007642">
    <property type="entry name" value="RNA_pol_Rpb2_2"/>
</dbReference>
<dbReference type="Pfam" id="PF04563">
    <property type="entry name" value="RNA_pol_Rpb2_1"/>
    <property type="match status" value="1"/>
</dbReference>
<keyword evidence="5 13" id="KW-0548">Nucleotidyltransferase</keyword>
<dbReference type="InterPro" id="IPR015712">
    <property type="entry name" value="DNA-dir_RNA_pol_su2"/>
</dbReference>
<comment type="catalytic activity">
    <reaction evidence="11">
        <text>RNA(n) + a ribonucleoside 5'-triphosphate = RNA(n+1) + diphosphate</text>
        <dbReference type="Rhea" id="RHEA:21248"/>
        <dbReference type="Rhea" id="RHEA-COMP:14527"/>
        <dbReference type="Rhea" id="RHEA-COMP:17342"/>
        <dbReference type="ChEBI" id="CHEBI:33019"/>
        <dbReference type="ChEBI" id="CHEBI:61557"/>
        <dbReference type="ChEBI" id="CHEBI:140395"/>
        <dbReference type="EC" id="2.7.7.6"/>
    </reaction>
    <physiologicalReaction direction="left-to-right" evidence="11">
        <dbReference type="Rhea" id="RHEA:21249"/>
    </physiologicalReaction>
</comment>
<dbReference type="EC" id="2.7.7.6" evidence="13"/>
<gene>
    <name evidence="20" type="ORF">BB560_000446</name>
</gene>
<keyword evidence="4 13" id="KW-0808">Transferase</keyword>
<protein>
    <recommendedName>
        <fullName evidence="13">DNA-directed RNA polymerase subunit beta</fullName>
        <ecNumber evidence="13">2.7.7.6</ecNumber>
    </recommendedName>
</protein>
<dbReference type="PANTHER" id="PTHR20856">
    <property type="entry name" value="DNA-DIRECTED RNA POLYMERASE I SUBUNIT 2"/>
    <property type="match status" value="1"/>
</dbReference>
<evidence type="ECO:0000256" key="10">
    <source>
        <dbReference type="ARBA" id="ARBA00023242"/>
    </source>
</evidence>
<dbReference type="InterPro" id="IPR037033">
    <property type="entry name" value="DNA-dir_RNAP_su2_hyb_sf"/>
</dbReference>
<dbReference type="STRING" id="133381.A0A2T9ZKD0"/>
<evidence type="ECO:0000256" key="7">
    <source>
        <dbReference type="ARBA" id="ARBA00022771"/>
    </source>
</evidence>
<evidence type="ECO:0000313" key="20">
    <source>
        <dbReference type="EMBL" id="PVV05031.1"/>
    </source>
</evidence>
<dbReference type="InterPro" id="IPR007121">
    <property type="entry name" value="RNA_pol_bsu_CS"/>
</dbReference>
<evidence type="ECO:0000256" key="9">
    <source>
        <dbReference type="ARBA" id="ARBA00023163"/>
    </source>
</evidence>
<dbReference type="CDD" id="cd00653">
    <property type="entry name" value="RNA_pol_B_RPB2"/>
    <property type="match status" value="1"/>
</dbReference>
<evidence type="ECO:0000259" key="17">
    <source>
        <dbReference type="Pfam" id="PF04563"/>
    </source>
</evidence>
<reference evidence="20 21" key="1">
    <citation type="journal article" date="2018" name="MBio">
        <title>Comparative Genomics Reveals the Core Gene Toolbox for the Fungus-Insect Symbiosis.</title>
        <authorList>
            <person name="Wang Y."/>
            <person name="Stata M."/>
            <person name="Wang W."/>
            <person name="Stajich J.E."/>
            <person name="White M.M."/>
            <person name="Moncalvo J.M."/>
        </authorList>
    </citation>
    <scope>NUCLEOTIDE SEQUENCE [LARGE SCALE GENOMIC DNA]</scope>
    <source>
        <strain evidence="20 21">SC-DP-2</strain>
    </source>
</reference>
<organism evidence="20 21">
    <name type="scientific">Smittium megazygosporum</name>
    <dbReference type="NCBI Taxonomy" id="133381"/>
    <lineage>
        <taxon>Eukaryota</taxon>
        <taxon>Fungi</taxon>
        <taxon>Fungi incertae sedis</taxon>
        <taxon>Zoopagomycota</taxon>
        <taxon>Kickxellomycotina</taxon>
        <taxon>Harpellomycetes</taxon>
        <taxon>Harpellales</taxon>
        <taxon>Legeriomycetaceae</taxon>
        <taxon>Smittium</taxon>
    </lineage>
</organism>
<dbReference type="Proteomes" id="UP000245609">
    <property type="component" value="Unassembled WGS sequence"/>
</dbReference>
<accession>A0A2T9ZKD0</accession>
<comment type="function">
    <text evidence="13">DNA-dependent RNA polymerase catalyzes the transcription of DNA into RNA using the four ribonucleoside triphosphates as substrates.</text>
</comment>
<keyword evidence="9 13" id="KW-0804">Transcription</keyword>
<dbReference type="GO" id="GO:0003899">
    <property type="term" value="F:DNA-directed RNA polymerase activity"/>
    <property type="evidence" value="ECO:0007669"/>
    <property type="project" value="UniProtKB-EC"/>
</dbReference>
<evidence type="ECO:0000259" key="14">
    <source>
        <dbReference type="Pfam" id="PF00562"/>
    </source>
</evidence>
<dbReference type="InterPro" id="IPR007120">
    <property type="entry name" value="DNA-dir_RNAP_su2_dom"/>
</dbReference>
<evidence type="ECO:0000259" key="16">
    <source>
        <dbReference type="Pfam" id="PF04561"/>
    </source>
</evidence>
<dbReference type="InterPro" id="IPR014724">
    <property type="entry name" value="RNA_pol_RPB2_OB-fold"/>
</dbReference>
<evidence type="ECO:0000256" key="5">
    <source>
        <dbReference type="ARBA" id="ARBA00022695"/>
    </source>
</evidence>
<evidence type="ECO:0000256" key="13">
    <source>
        <dbReference type="RuleBase" id="RU363031"/>
    </source>
</evidence>
<feature type="domain" description="DNA-directed RNA polymerase subunit 2 hybrid-binding" evidence="14">
    <location>
        <begin position="703"/>
        <end position="1069"/>
    </location>
</feature>
<keyword evidence="3 13" id="KW-0240">DNA-directed RNA polymerase</keyword>
<dbReference type="InterPro" id="IPR007641">
    <property type="entry name" value="RNA_pol_Rpb2_7"/>
</dbReference>
<dbReference type="InterPro" id="IPR037034">
    <property type="entry name" value="RNA_pol_Rpb2_2_sf"/>
</dbReference>
<feature type="domain" description="RNA polymerase beta subunit protrusion" evidence="17">
    <location>
        <begin position="29"/>
        <end position="408"/>
    </location>
</feature>
<evidence type="ECO:0000256" key="1">
    <source>
        <dbReference type="ARBA" id="ARBA00004604"/>
    </source>
</evidence>
<evidence type="ECO:0000313" key="21">
    <source>
        <dbReference type="Proteomes" id="UP000245609"/>
    </source>
</evidence>
<comment type="similarity">
    <text evidence="2 12">Belongs to the RNA polymerase beta chain family.</text>
</comment>
<sequence length="1217" mass="136720">MDYDFRTLDRQNRAINPTDSFEYPALQKLGAPHIDSFNRIWEESGRNRPPLIDLAVKDLGKYTIFDRKEEFTGFEHGNKLTYWIEDVQLNRPTAIGKENAKSLLVYPAECREGISTYKGKLTCKFCWQINDKEVHTELRSLGSLPIMVKSNRCNLYGMGPADLIKHHEEAEEFGGYFVVNGGEKVVRMLIAPKRNHVSAIKRPSYANRGPGFTMFATQIRCVREDQTSCTSTLHYLNTGNLMFRFAWYKQEYLVPAILVLKALCDSSDKEIFENLVQTDINDTFLKDQVELLLRSLKSYNANNKYQALKYLGSKFRVVMNLSEDVTDAQVGEHLIKKVVMVHLDSWKDKFNMLIFMIRKLYSLVANEIQPDNPDSMQNQELYLPGFLYLGIIKEKLNDILAGVRGVLNIELRLRPASVNFANADFFPKLLKKVNTDVGQKAQYFLATGNLVSKTGLDMQQTSGFCVVAEKLNFMRYLSHFQCVHRGSFFAELKTTAVRKLLPESWGFMCPVHTPDGAPCGLLNHLAHKCEVTTFTERTNDLERALSDFGVSLGIPSPQLAIDEMKKNNSKDSKIKSRTQYLSVQIDGKIVGFCSDKQSRMIANTLRTMRCKANNPRNQSSYYIPPTLEIGLVPKMNGGQYPGLYLFSNPARFTRPVKNIAENSIEYVSPFEQIYLEIACLNEDIRPGVTQYQEILPTHILSSVANLTPFCDFNQSPRNMYQCQMAKQTMGTPAQSLHHRADNKLYWLQTGQTPIVRPVLHDSFGVDGYPNGTNAVVAVLSYTGYDMEDAMILNKSAHERGFGYGSIYKTEVFDLTDEKSGTSEPTCHFMLGTDVQSDSVREKLDLDGLPFVGTPLVEGDPIIAFFDSVRQKTIIKKYKGEPGYVDTVRLVGSESLSATSSELQTVQITYRIPRSPVIGDKFSSRHGQKGVCSMKYPAIDLPFTESGMQPDVIINPHAFPSRMTIGMFVESLAGKSGALFGMAQDATPFQFDETNTAVDFFGEQLRAAGYNYYGNEPMYSGVTGKEMKADIYIGLVYYQRLRHMVNDKYQVRTVGPVDPLTHQPIKGRKRGGGIRLGEMERDSLLAHGTSYILQDRLMNCSDYSKAYVCRACGSMLAPISLPSTNLVYLDSDNEGDESPRNKSELEKTRNAERELLTAAATNAALSTANSSLGGKVGMDILCKNCKKSDITLVAIPYVLKYLATELASMNIKLNLLVK</sequence>
<dbReference type="SUPFAM" id="SSF64484">
    <property type="entry name" value="beta and beta-prime subunits of DNA dependent RNA-polymerase"/>
    <property type="match status" value="1"/>
</dbReference>
<dbReference type="OrthoDB" id="10248617at2759"/>
<keyword evidence="10" id="KW-0539">Nucleus</keyword>
<dbReference type="Pfam" id="PF00562">
    <property type="entry name" value="RNA_pol_Rpb2_6"/>
    <property type="match status" value="1"/>
</dbReference>
<name>A0A2T9ZKD0_9FUNG</name>
<dbReference type="GO" id="GO:0000428">
    <property type="term" value="C:DNA-directed RNA polymerase complex"/>
    <property type="evidence" value="ECO:0007669"/>
    <property type="project" value="UniProtKB-KW"/>
</dbReference>
<dbReference type="FunFam" id="3.90.1100.10:FF:000008">
    <property type="entry name" value="DNA-directed RNA polymerase subunit beta"/>
    <property type="match status" value="1"/>
</dbReference>
<feature type="domain" description="DNA-directed RNA polymerase I subunit RPA2" evidence="19">
    <location>
        <begin position="590"/>
        <end position="654"/>
    </location>
</feature>
<dbReference type="GO" id="GO:0003677">
    <property type="term" value="F:DNA binding"/>
    <property type="evidence" value="ECO:0007669"/>
    <property type="project" value="InterPro"/>
</dbReference>
<proteinExistence type="inferred from homology"/>
<dbReference type="Pfam" id="PF04561">
    <property type="entry name" value="RNA_pol_Rpb2_2"/>
    <property type="match status" value="1"/>
</dbReference>
<evidence type="ECO:0000256" key="8">
    <source>
        <dbReference type="ARBA" id="ARBA00022833"/>
    </source>
</evidence>
<dbReference type="Pfam" id="PF06883">
    <property type="entry name" value="RNA_pol_Rpa2_4"/>
    <property type="match status" value="1"/>
</dbReference>
<dbReference type="PROSITE" id="PS01166">
    <property type="entry name" value="RNA_POL_BETA"/>
    <property type="match status" value="1"/>
</dbReference>
<dbReference type="FunFam" id="2.40.270.10:FF:000011">
    <property type="entry name" value="DNA-directed RNA polymerase subunit beta"/>
    <property type="match status" value="1"/>
</dbReference>
<dbReference type="InterPro" id="IPR007644">
    <property type="entry name" value="RNA_pol_bsu_protrusion"/>
</dbReference>
<dbReference type="FunFam" id="3.90.1110.10:FF:000007">
    <property type="entry name" value="DNA-directed RNA polymerase subunit beta"/>
    <property type="match status" value="1"/>
</dbReference>
<dbReference type="GO" id="GO:0008270">
    <property type="term" value="F:zinc ion binding"/>
    <property type="evidence" value="ECO:0007669"/>
    <property type="project" value="UniProtKB-KW"/>
</dbReference>
<evidence type="ECO:0000259" key="18">
    <source>
        <dbReference type="Pfam" id="PF04565"/>
    </source>
</evidence>
<dbReference type="GO" id="GO:0006351">
    <property type="term" value="P:DNA-templated transcription"/>
    <property type="evidence" value="ECO:0007669"/>
    <property type="project" value="InterPro"/>
</dbReference>
<evidence type="ECO:0000256" key="12">
    <source>
        <dbReference type="RuleBase" id="RU000434"/>
    </source>
</evidence>
<feature type="domain" description="RNA polymerase Rpb2" evidence="15">
    <location>
        <begin position="1071"/>
        <end position="1115"/>
    </location>
</feature>
<keyword evidence="8" id="KW-0862">Zinc</keyword>
<dbReference type="GO" id="GO:0032549">
    <property type="term" value="F:ribonucleoside binding"/>
    <property type="evidence" value="ECO:0007669"/>
    <property type="project" value="InterPro"/>
</dbReference>
<dbReference type="Gene3D" id="3.90.1110.10">
    <property type="entry name" value="RNA polymerase Rpb2, domain 2"/>
    <property type="match status" value="1"/>
</dbReference>
<comment type="subcellular location">
    <subcellularLocation>
        <location evidence="1">Nucleus</location>
        <location evidence="1">Nucleolus</location>
    </subcellularLocation>
</comment>
<evidence type="ECO:0000259" key="19">
    <source>
        <dbReference type="Pfam" id="PF06883"/>
    </source>
</evidence>
<dbReference type="InterPro" id="IPR009674">
    <property type="entry name" value="Rpa2_dom_4"/>
</dbReference>
<evidence type="ECO:0000259" key="15">
    <source>
        <dbReference type="Pfam" id="PF04560"/>
    </source>
</evidence>
<evidence type="ECO:0000256" key="2">
    <source>
        <dbReference type="ARBA" id="ARBA00006835"/>
    </source>
</evidence>
<dbReference type="AlphaFoldDB" id="A0A2T9ZKD0"/>
<comment type="caution">
    <text evidence="20">The sequence shown here is derived from an EMBL/GenBank/DDBJ whole genome shotgun (WGS) entry which is preliminary data.</text>
</comment>
<dbReference type="GO" id="GO:0005730">
    <property type="term" value="C:nucleolus"/>
    <property type="evidence" value="ECO:0007669"/>
    <property type="project" value="UniProtKB-SubCell"/>
</dbReference>
<feature type="domain" description="RNA polymerase Rpb2" evidence="18">
    <location>
        <begin position="466"/>
        <end position="531"/>
    </location>
</feature>
<dbReference type="Gene3D" id="3.90.1070.20">
    <property type="match status" value="1"/>
</dbReference>
<keyword evidence="7" id="KW-0863">Zinc-finger</keyword>
<dbReference type="Gene3D" id="3.90.1800.10">
    <property type="entry name" value="RNA polymerase alpha subunit dimerisation domain"/>
    <property type="match status" value="1"/>
</dbReference>
<dbReference type="FunFam" id="3.90.1100.10:FF:000016">
    <property type="entry name" value="DNA-directed RNA polymerase subunit beta"/>
    <property type="match status" value="1"/>
</dbReference>
<dbReference type="InterPro" id="IPR007645">
    <property type="entry name" value="RNA_pol_Rpb2_3"/>
</dbReference>
<keyword evidence="6" id="KW-0479">Metal-binding</keyword>
<dbReference type="EMBL" id="MBFS01000047">
    <property type="protein sequence ID" value="PVV05031.1"/>
    <property type="molecule type" value="Genomic_DNA"/>
</dbReference>
<dbReference type="Gene3D" id="2.40.270.10">
    <property type="entry name" value="DNA-directed RNA polymerase, subunit 2, domain 6"/>
    <property type="match status" value="1"/>
</dbReference>
<dbReference type="Pfam" id="PF04560">
    <property type="entry name" value="RNA_pol_Rpb2_7"/>
    <property type="match status" value="1"/>
</dbReference>
<evidence type="ECO:0000256" key="4">
    <source>
        <dbReference type="ARBA" id="ARBA00022679"/>
    </source>
</evidence>
<dbReference type="Pfam" id="PF04565">
    <property type="entry name" value="RNA_pol_Rpb2_3"/>
    <property type="match status" value="1"/>
</dbReference>
<feature type="domain" description="RNA polymerase Rpb2" evidence="16">
    <location>
        <begin position="194"/>
        <end position="381"/>
    </location>
</feature>
<dbReference type="Gene3D" id="2.40.50.150">
    <property type="match status" value="1"/>
</dbReference>
<evidence type="ECO:0000256" key="6">
    <source>
        <dbReference type="ARBA" id="ARBA00022723"/>
    </source>
</evidence>
<evidence type="ECO:0000256" key="11">
    <source>
        <dbReference type="ARBA" id="ARBA00047768"/>
    </source>
</evidence>
<evidence type="ECO:0000256" key="3">
    <source>
        <dbReference type="ARBA" id="ARBA00022478"/>
    </source>
</evidence>
<keyword evidence="21" id="KW-1185">Reference proteome</keyword>